<gene>
    <name evidence="2" type="ORF">BU61_3288</name>
</gene>
<dbReference type="SUPFAM" id="SSF81901">
    <property type="entry name" value="HCP-like"/>
    <property type="match status" value="1"/>
</dbReference>
<feature type="compositionally biased region" description="Basic and acidic residues" evidence="1">
    <location>
        <begin position="34"/>
        <end position="44"/>
    </location>
</feature>
<keyword evidence="2" id="KW-0648">Protein biosynthesis</keyword>
<reference evidence="2" key="1">
    <citation type="submission" date="2018-05" db="EMBL/GenBank/DDBJ databases">
        <authorList>
            <person name="Pedro S.L.S."/>
            <person name="Freitas R.C."/>
            <person name="Barreto A.S."/>
            <person name="Lima A.O.S."/>
        </authorList>
    </citation>
    <scope>NUCLEOTIDE SEQUENCE</scope>
    <source>
        <strain evidence="2">BP203</strain>
        <tissue evidence="2">Muscle</tissue>
    </source>
</reference>
<evidence type="ECO:0000313" key="3">
    <source>
        <dbReference type="Proteomes" id="UP001165941"/>
    </source>
</evidence>
<protein>
    <submittedName>
        <fullName evidence="2">Eukaryotic elongation factor 2 kinase</fullName>
    </submittedName>
</protein>
<comment type="caution">
    <text evidence="2">The sequence shown here is derived from an EMBL/GenBank/DDBJ whole genome shotgun (WGS) entry which is preliminary data.</text>
</comment>
<name>A0ABX0S3M4_PONBL</name>
<dbReference type="InterPro" id="IPR011990">
    <property type="entry name" value="TPR-like_helical_dom_sf"/>
</dbReference>
<evidence type="ECO:0000256" key="1">
    <source>
        <dbReference type="SAM" id="MobiDB-lite"/>
    </source>
</evidence>
<dbReference type="GO" id="GO:0016301">
    <property type="term" value="F:kinase activity"/>
    <property type="evidence" value="ECO:0007669"/>
    <property type="project" value="UniProtKB-KW"/>
</dbReference>
<dbReference type="Proteomes" id="UP001165941">
    <property type="component" value="Unassembled WGS sequence"/>
</dbReference>
<dbReference type="EMBL" id="PGGH01125243">
    <property type="protein sequence ID" value="NIG59717.1"/>
    <property type="molecule type" value="Genomic_DNA"/>
</dbReference>
<dbReference type="GO" id="GO:0003746">
    <property type="term" value="F:translation elongation factor activity"/>
    <property type="evidence" value="ECO:0007669"/>
    <property type="project" value="UniProtKB-KW"/>
</dbReference>
<keyword evidence="2" id="KW-0418">Kinase</keyword>
<feature type="region of interest" description="Disordered" evidence="1">
    <location>
        <begin position="25"/>
        <end position="44"/>
    </location>
</feature>
<keyword evidence="3" id="KW-1185">Reference proteome</keyword>
<evidence type="ECO:0000313" key="2">
    <source>
        <dbReference type="EMBL" id="NIG59717.1"/>
    </source>
</evidence>
<dbReference type="Gene3D" id="1.25.40.10">
    <property type="entry name" value="Tetratricopeptide repeat domain"/>
    <property type="match status" value="1"/>
</dbReference>
<proteinExistence type="predicted"/>
<sequence length="219" mass="24694">MWHFYPWVISFKPGFVFLPVKWDSENSGDSGYPSEKRSELDDPEPREHVCVEKWNLLNSSHLHLSRPSAVALEVQRLNALDLEKRIGKSILGKVHLALVRYHEGGRFCKKDEEWDRASAIFHLEQAADLGELEAIAGLGLMYSQLPHHILADVSLKETEENKTKGFAYLLKAAEAGDRQSMILVARAFDTGQNLSPDRKKARAVGLSYRGSQGLKRPDT</sequence>
<feature type="region of interest" description="Disordered" evidence="1">
    <location>
        <begin position="193"/>
        <end position="219"/>
    </location>
</feature>
<keyword evidence="2" id="KW-0251">Elongation factor</keyword>
<organism evidence="2 3">
    <name type="scientific">Pontoporia blainvillei</name>
    <name type="common">Franciscana</name>
    <name type="synonym">Delphinus blainvillei</name>
    <dbReference type="NCBI Taxonomy" id="48723"/>
    <lineage>
        <taxon>Eukaryota</taxon>
        <taxon>Metazoa</taxon>
        <taxon>Chordata</taxon>
        <taxon>Craniata</taxon>
        <taxon>Vertebrata</taxon>
        <taxon>Euteleostomi</taxon>
        <taxon>Mammalia</taxon>
        <taxon>Eutheria</taxon>
        <taxon>Laurasiatheria</taxon>
        <taxon>Artiodactyla</taxon>
        <taxon>Whippomorpha</taxon>
        <taxon>Cetacea</taxon>
        <taxon>Odontoceti</taxon>
        <taxon>Pontoporiidae</taxon>
        <taxon>Pontoporia</taxon>
    </lineage>
</organism>
<accession>A0ABX0S3M4</accession>
<keyword evidence="2" id="KW-0808">Transferase</keyword>